<evidence type="ECO:0000313" key="1">
    <source>
        <dbReference type="EMBL" id="ERE72572.1"/>
    </source>
</evidence>
<dbReference type="AlphaFoldDB" id="A0A061HYT2"/>
<sequence>MGLPDEENSGKRKVERCSYWPDAWKQDENALLRKGHFQTEDFIGIYDSRAMKAHHHNDRKVCQKFDYFLASTPQGDFVSMCSRPFSCDVNYLV</sequence>
<dbReference type="EMBL" id="KE680386">
    <property type="protein sequence ID" value="ERE72572.1"/>
    <property type="molecule type" value="Genomic_DNA"/>
</dbReference>
<proteinExistence type="predicted"/>
<organism evidence="1 2">
    <name type="scientific">Cricetulus griseus</name>
    <name type="common">Chinese hamster</name>
    <name type="synonym">Cricetulus barabensis griseus</name>
    <dbReference type="NCBI Taxonomy" id="10029"/>
    <lineage>
        <taxon>Eukaryota</taxon>
        <taxon>Metazoa</taxon>
        <taxon>Chordata</taxon>
        <taxon>Craniata</taxon>
        <taxon>Vertebrata</taxon>
        <taxon>Euteleostomi</taxon>
        <taxon>Mammalia</taxon>
        <taxon>Eutheria</taxon>
        <taxon>Euarchontoglires</taxon>
        <taxon>Glires</taxon>
        <taxon>Rodentia</taxon>
        <taxon>Myomorpha</taxon>
        <taxon>Muroidea</taxon>
        <taxon>Cricetidae</taxon>
        <taxon>Cricetinae</taxon>
        <taxon>Cricetulus</taxon>
    </lineage>
</organism>
<evidence type="ECO:0000313" key="2">
    <source>
        <dbReference type="Proteomes" id="UP000030759"/>
    </source>
</evidence>
<reference evidence="2" key="1">
    <citation type="journal article" date="2013" name="Nat. Biotechnol.">
        <title>Chinese hamster genome sequenced from sorted chromosomes.</title>
        <authorList>
            <person name="Brinkrolf K."/>
            <person name="Rupp O."/>
            <person name="Laux H."/>
            <person name="Kollin F."/>
            <person name="Ernst W."/>
            <person name="Linke B."/>
            <person name="Kofler R."/>
            <person name="Romand S."/>
            <person name="Hesse F."/>
            <person name="Budach W.E."/>
            <person name="Galosy S."/>
            <person name="Muller D."/>
            <person name="Noll T."/>
            <person name="Wienberg J."/>
            <person name="Jostock T."/>
            <person name="Leonard M."/>
            <person name="Grillari J."/>
            <person name="Tauch A."/>
            <person name="Goesmann A."/>
            <person name="Helk B."/>
            <person name="Mott J.E."/>
            <person name="Puhler A."/>
            <person name="Borth N."/>
        </authorList>
    </citation>
    <scope>NUCLEOTIDE SEQUENCE [LARGE SCALE GENOMIC DNA]</scope>
    <source>
        <strain evidence="2">17A/GY</strain>
    </source>
</reference>
<protein>
    <submittedName>
        <fullName evidence="1">Uncharacterized protein</fullName>
    </submittedName>
</protein>
<accession>A0A061HYT2</accession>
<gene>
    <name evidence="1" type="ORF">H671_5g14923</name>
</gene>
<dbReference type="Proteomes" id="UP000030759">
    <property type="component" value="Unassembled WGS sequence"/>
</dbReference>
<name>A0A061HYT2_CRIGR</name>